<feature type="binding site" evidence="2">
    <location>
        <position position="136"/>
    </location>
    <ligand>
        <name>D-ribulose 5-phosphate</name>
        <dbReference type="ChEBI" id="CHEBI:58121"/>
    </ligand>
</feature>
<dbReference type="GO" id="GO:0009052">
    <property type="term" value="P:pentose-phosphate shunt, non-oxidative branch"/>
    <property type="evidence" value="ECO:0007669"/>
    <property type="project" value="TreeGrafter"/>
</dbReference>
<organism evidence="3 4">
    <name type="scientific">Candidatus Yonathbacteria bacterium RIFCSPHIGHO2_01_FULL_51_10</name>
    <dbReference type="NCBI Taxonomy" id="1802723"/>
    <lineage>
        <taxon>Bacteria</taxon>
        <taxon>Candidatus Yonathiibacteriota</taxon>
    </lineage>
</organism>
<keyword evidence="3" id="KW-0413">Isomerase</keyword>
<feature type="binding site" evidence="2">
    <location>
        <begin position="8"/>
        <end position="9"/>
    </location>
    <ligand>
        <name>D-ribulose 5-phosphate</name>
        <dbReference type="ChEBI" id="CHEBI:58121"/>
    </ligand>
</feature>
<comment type="caution">
    <text evidence="3">The sequence shown here is derived from an EMBL/GenBank/DDBJ whole genome shotgun (WGS) entry which is preliminary data.</text>
</comment>
<dbReference type="Gene3D" id="3.40.1400.10">
    <property type="entry name" value="Sugar-phosphate isomerase, RpiB/LacA/LacB"/>
    <property type="match status" value="1"/>
</dbReference>
<dbReference type="SUPFAM" id="SSF89623">
    <property type="entry name" value="Ribose/Galactose isomerase RpiB/AlsB"/>
    <property type="match status" value="1"/>
</dbReference>
<dbReference type="GO" id="GO:0019316">
    <property type="term" value="P:D-allose catabolic process"/>
    <property type="evidence" value="ECO:0007669"/>
    <property type="project" value="TreeGrafter"/>
</dbReference>
<dbReference type="NCBIfam" id="NF004051">
    <property type="entry name" value="PRK05571.1"/>
    <property type="match status" value="1"/>
</dbReference>
<dbReference type="STRING" id="1802723.A2675_01205"/>
<dbReference type="NCBIfam" id="TIGR00689">
    <property type="entry name" value="rpiB_lacA_lacB"/>
    <property type="match status" value="1"/>
</dbReference>
<name>A0A1G2S4T5_9BACT</name>
<sequence length="148" mass="16055">MKIIIGTDHAGFELKEELARFLAELGHEVEDMGAYILDGSDDYPDSIGRVARVIAADTSARGVILGGSGQGEAIAANRVHGVRAAVYYGGPIEIVRLSRAHNDANVLSFGARFISTEEAKEALTVWLHEPFTGEERHVRRIQEIDALA</sequence>
<dbReference type="PANTHER" id="PTHR30345:SF0">
    <property type="entry name" value="DNA DAMAGE-REPAIR_TOLERATION PROTEIN DRT102"/>
    <property type="match status" value="1"/>
</dbReference>
<dbReference type="PIRSF" id="PIRSF005384">
    <property type="entry name" value="RpiB_LacA_B"/>
    <property type="match status" value="1"/>
</dbReference>
<feature type="binding site" evidence="2">
    <location>
        <begin position="67"/>
        <end position="71"/>
    </location>
    <ligand>
        <name>D-ribulose 5-phosphate</name>
        <dbReference type="ChEBI" id="CHEBI:58121"/>
    </ligand>
</feature>
<dbReference type="PANTHER" id="PTHR30345">
    <property type="entry name" value="RIBOSE-5-PHOSPHATE ISOMERASE B"/>
    <property type="match status" value="1"/>
</dbReference>
<accession>A0A1G2S4T5</accession>
<dbReference type="Pfam" id="PF02502">
    <property type="entry name" value="LacAB_rpiB"/>
    <property type="match status" value="1"/>
</dbReference>
<proteinExistence type="inferred from homology"/>
<dbReference type="AlphaFoldDB" id="A0A1G2S4T5"/>
<protein>
    <submittedName>
        <fullName evidence="3">Ribose-5-phosphate isomerase</fullName>
    </submittedName>
</protein>
<evidence type="ECO:0000313" key="3">
    <source>
        <dbReference type="EMBL" id="OHA80104.1"/>
    </source>
</evidence>
<comment type="similarity">
    <text evidence="1">Belongs to the LacAB/RpiB family.</text>
</comment>
<dbReference type="InterPro" id="IPR036569">
    <property type="entry name" value="RpiB_LacA_LacB_sf"/>
</dbReference>
<gene>
    <name evidence="3" type="ORF">A2675_01205</name>
</gene>
<dbReference type="EMBL" id="MHUS01000036">
    <property type="protein sequence ID" value="OHA80104.1"/>
    <property type="molecule type" value="Genomic_DNA"/>
</dbReference>
<reference evidence="3 4" key="1">
    <citation type="journal article" date="2016" name="Nat. Commun.">
        <title>Thousands of microbial genomes shed light on interconnected biogeochemical processes in an aquifer system.</title>
        <authorList>
            <person name="Anantharaman K."/>
            <person name="Brown C.T."/>
            <person name="Hug L.A."/>
            <person name="Sharon I."/>
            <person name="Castelle C.J."/>
            <person name="Probst A.J."/>
            <person name="Thomas B.C."/>
            <person name="Singh A."/>
            <person name="Wilkins M.J."/>
            <person name="Karaoz U."/>
            <person name="Brodie E.L."/>
            <person name="Williams K.H."/>
            <person name="Hubbard S.S."/>
            <person name="Banfield J.F."/>
        </authorList>
    </citation>
    <scope>NUCLEOTIDE SEQUENCE [LARGE SCALE GENOMIC DNA]</scope>
</reference>
<dbReference type="Proteomes" id="UP000176997">
    <property type="component" value="Unassembled WGS sequence"/>
</dbReference>
<evidence type="ECO:0000313" key="4">
    <source>
        <dbReference type="Proteomes" id="UP000176997"/>
    </source>
</evidence>
<evidence type="ECO:0000256" key="1">
    <source>
        <dbReference type="ARBA" id="ARBA00008754"/>
    </source>
</evidence>
<dbReference type="InterPro" id="IPR003500">
    <property type="entry name" value="RpiB_LacA_LacB"/>
</dbReference>
<evidence type="ECO:0000256" key="2">
    <source>
        <dbReference type="PIRSR" id="PIRSR005384-2"/>
    </source>
</evidence>
<feature type="binding site" evidence="2">
    <location>
        <position position="112"/>
    </location>
    <ligand>
        <name>D-ribulose 5-phosphate</name>
        <dbReference type="ChEBI" id="CHEBI:58121"/>
    </ligand>
</feature>
<feature type="binding site" evidence="2">
    <location>
        <position position="140"/>
    </location>
    <ligand>
        <name>D-ribulose 5-phosphate</name>
        <dbReference type="ChEBI" id="CHEBI:58121"/>
    </ligand>
</feature>
<feature type="binding site" evidence="2">
    <location>
        <position position="102"/>
    </location>
    <ligand>
        <name>D-ribulose 5-phosphate</name>
        <dbReference type="ChEBI" id="CHEBI:58121"/>
    </ligand>
</feature>
<dbReference type="GO" id="GO:0004751">
    <property type="term" value="F:ribose-5-phosphate isomerase activity"/>
    <property type="evidence" value="ECO:0007669"/>
    <property type="project" value="TreeGrafter"/>
</dbReference>